<dbReference type="Proteomes" id="UP000199300">
    <property type="component" value="Unassembled WGS sequence"/>
</dbReference>
<sequence length="242" mass="26279">MRLIEKETYQEASIAASQLLINLVTQEQDPVIGLATGSTPEGLYKQLVANYQAGNVSFTSVKTFNLDEYVGLGPEHPNSYYYYMAQKLFNQININQTQTHLPNGQAVDLASECKVYEHLIANAGGIDLQILGLGGNGHIGFNEPGTSFQSNTHVVQLDASTRAANARFFESEAAVPAQAITMGINTIMKSKEILLIVTGNGKAKALKQLLNQEKNEQFPASVLHEHGNVTIIADQAALSEMK</sequence>
<feature type="active site" description="Proton acceptor; for enolization step" evidence="4">
    <location>
        <position position="67"/>
    </location>
</feature>
<dbReference type="GO" id="GO:0006046">
    <property type="term" value="P:N-acetylglucosamine catabolic process"/>
    <property type="evidence" value="ECO:0007669"/>
    <property type="project" value="UniProtKB-UniRule"/>
</dbReference>
<dbReference type="STRING" id="872970.SAMN04488134_10914"/>
<dbReference type="UniPathway" id="UPA00629">
    <property type="reaction ID" value="UER00684"/>
</dbReference>
<protein>
    <recommendedName>
        <fullName evidence="4">Glucosamine-6-phosphate deaminase</fullName>
        <ecNumber evidence="4">3.5.99.6</ecNumber>
    </recommendedName>
    <alternativeName>
        <fullName evidence="4">GlcN6P deaminase</fullName>
        <shortName evidence="4">GNPDA</shortName>
    </alternativeName>
    <alternativeName>
        <fullName evidence="4">Glucosamine-6-phosphate isomerase</fullName>
    </alternativeName>
</protein>
<keyword evidence="7" id="KW-1185">Reference proteome</keyword>
<dbReference type="SUPFAM" id="SSF100950">
    <property type="entry name" value="NagB/RpiA/CoA transferase-like"/>
    <property type="match status" value="1"/>
</dbReference>
<dbReference type="GO" id="GO:0042802">
    <property type="term" value="F:identical protein binding"/>
    <property type="evidence" value="ECO:0007669"/>
    <property type="project" value="TreeGrafter"/>
</dbReference>
<dbReference type="EC" id="3.5.99.6" evidence="4"/>
<dbReference type="Pfam" id="PF01182">
    <property type="entry name" value="Glucosamine_iso"/>
    <property type="match status" value="1"/>
</dbReference>
<dbReference type="FunFam" id="3.40.50.1360:FF:000003">
    <property type="entry name" value="Glucosamine-6-phosphate deaminase"/>
    <property type="match status" value="1"/>
</dbReference>
<accession>A0A1H8QR68</accession>
<comment type="pathway">
    <text evidence="4">Amino-sugar metabolism; N-acetylneuraminate degradation; D-fructose 6-phosphate from N-acetylneuraminate: step 5/5.</text>
</comment>
<dbReference type="RefSeq" id="WP_091498641.1">
    <property type="nucleotide sequence ID" value="NZ_FODJ01000009.1"/>
</dbReference>
<feature type="active site" description="For ring-opening step" evidence="4">
    <location>
        <position position="143"/>
    </location>
</feature>
<dbReference type="AlphaFoldDB" id="A0A1H8QR68"/>
<dbReference type="GO" id="GO:0006043">
    <property type="term" value="P:glucosamine catabolic process"/>
    <property type="evidence" value="ECO:0007669"/>
    <property type="project" value="TreeGrafter"/>
</dbReference>
<dbReference type="NCBIfam" id="TIGR00502">
    <property type="entry name" value="nagB"/>
    <property type="match status" value="1"/>
</dbReference>
<evidence type="ECO:0000256" key="1">
    <source>
        <dbReference type="ARBA" id="ARBA00000644"/>
    </source>
</evidence>
<dbReference type="EMBL" id="FODJ01000009">
    <property type="protein sequence ID" value="SEO56461.1"/>
    <property type="molecule type" value="Genomic_DNA"/>
</dbReference>
<keyword evidence="2 4" id="KW-0378">Hydrolase</keyword>
<dbReference type="GO" id="GO:0005975">
    <property type="term" value="P:carbohydrate metabolic process"/>
    <property type="evidence" value="ECO:0007669"/>
    <property type="project" value="InterPro"/>
</dbReference>
<dbReference type="PANTHER" id="PTHR11280:SF5">
    <property type="entry name" value="GLUCOSAMINE-6-PHOSPHATE ISOMERASE"/>
    <property type="match status" value="1"/>
</dbReference>
<evidence type="ECO:0000313" key="6">
    <source>
        <dbReference type="EMBL" id="SEO56461.1"/>
    </source>
</evidence>
<feature type="active site" description="For ring-opening step" evidence="4">
    <location>
        <position position="136"/>
    </location>
</feature>
<organism evidence="6 7">
    <name type="scientific">Amphibacillus marinus</name>
    <dbReference type="NCBI Taxonomy" id="872970"/>
    <lineage>
        <taxon>Bacteria</taxon>
        <taxon>Bacillati</taxon>
        <taxon>Bacillota</taxon>
        <taxon>Bacilli</taxon>
        <taxon>Bacillales</taxon>
        <taxon>Bacillaceae</taxon>
        <taxon>Amphibacillus</taxon>
    </lineage>
</organism>
<dbReference type="GO" id="GO:0005737">
    <property type="term" value="C:cytoplasm"/>
    <property type="evidence" value="ECO:0007669"/>
    <property type="project" value="TreeGrafter"/>
</dbReference>
<dbReference type="PROSITE" id="PS01161">
    <property type="entry name" value="GLC_GALNAC_ISOMERASE"/>
    <property type="match status" value="1"/>
</dbReference>
<dbReference type="GO" id="GO:0019262">
    <property type="term" value="P:N-acetylneuraminate catabolic process"/>
    <property type="evidence" value="ECO:0007669"/>
    <property type="project" value="UniProtKB-UniRule"/>
</dbReference>
<dbReference type="InterPro" id="IPR004547">
    <property type="entry name" value="Glucosamine6P_isomerase"/>
</dbReference>
<dbReference type="CDD" id="cd01399">
    <property type="entry name" value="GlcN6P_deaminase"/>
    <property type="match status" value="1"/>
</dbReference>
<evidence type="ECO:0000256" key="4">
    <source>
        <dbReference type="HAMAP-Rule" id="MF_01241"/>
    </source>
</evidence>
<dbReference type="InterPro" id="IPR037171">
    <property type="entry name" value="NagB/RpiA_transferase-like"/>
</dbReference>
<feature type="domain" description="Glucosamine/galactosamine-6-phosphate isomerase" evidence="5">
    <location>
        <begin position="15"/>
        <end position="229"/>
    </location>
</feature>
<comment type="function">
    <text evidence="4">Catalyzes the reversible isomerization-deamination of glucosamine 6-phosphate (GlcN6P) to form fructose 6-phosphate (Fru6P) and ammonium ion.</text>
</comment>
<evidence type="ECO:0000259" key="5">
    <source>
        <dbReference type="Pfam" id="PF01182"/>
    </source>
</evidence>
<dbReference type="PANTHER" id="PTHR11280">
    <property type="entry name" value="GLUCOSAMINE-6-PHOSPHATE ISOMERASE"/>
    <property type="match status" value="1"/>
</dbReference>
<keyword evidence="3 4" id="KW-0119">Carbohydrate metabolism</keyword>
<dbReference type="GO" id="GO:0004342">
    <property type="term" value="F:glucosamine-6-phosphate deaminase activity"/>
    <property type="evidence" value="ECO:0007669"/>
    <property type="project" value="UniProtKB-UniRule"/>
</dbReference>
<dbReference type="Gene3D" id="3.40.50.1360">
    <property type="match status" value="1"/>
</dbReference>
<dbReference type="InterPro" id="IPR006148">
    <property type="entry name" value="Glc/Gal-6P_isomerase"/>
</dbReference>
<gene>
    <name evidence="4" type="primary">nagB</name>
    <name evidence="6" type="ORF">SAMN04488134_10914</name>
</gene>
<dbReference type="OrthoDB" id="9791139at2"/>
<feature type="active site" description="Proton acceptor; for ring-opening step" evidence="4">
    <location>
        <position position="138"/>
    </location>
</feature>
<reference evidence="6 7" key="1">
    <citation type="submission" date="2016-10" db="EMBL/GenBank/DDBJ databases">
        <authorList>
            <person name="de Groot N.N."/>
        </authorList>
    </citation>
    <scope>NUCLEOTIDE SEQUENCE [LARGE SCALE GENOMIC DNA]</scope>
    <source>
        <strain evidence="6 7">CGMCC 1.10434</strain>
    </source>
</reference>
<evidence type="ECO:0000256" key="2">
    <source>
        <dbReference type="ARBA" id="ARBA00022801"/>
    </source>
</evidence>
<name>A0A1H8QR68_9BACI</name>
<comment type="catalytic activity">
    <reaction evidence="1 4">
        <text>alpha-D-glucosamine 6-phosphate + H2O = beta-D-fructose 6-phosphate + NH4(+)</text>
        <dbReference type="Rhea" id="RHEA:12172"/>
        <dbReference type="ChEBI" id="CHEBI:15377"/>
        <dbReference type="ChEBI" id="CHEBI:28938"/>
        <dbReference type="ChEBI" id="CHEBI:57634"/>
        <dbReference type="ChEBI" id="CHEBI:75989"/>
        <dbReference type="EC" id="3.5.99.6"/>
    </reaction>
</comment>
<dbReference type="InterPro" id="IPR018321">
    <property type="entry name" value="Glucosamine6P_isomerase_CS"/>
</dbReference>
<evidence type="ECO:0000256" key="3">
    <source>
        <dbReference type="ARBA" id="ARBA00023277"/>
    </source>
</evidence>
<dbReference type="HAMAP" id="MF_01241">
    <property type="entry name" value="GlcN6P_deamin"/>
    <property type="match status" value="1"/>
</dbReference>
<evidence type="ECO:0000313" key="7">
    <source>
        <dbReference type="Proteomes" id="UP000199300"/>
    </source>
</evidence>
<comment type="similarity">
    <text evidence="4">Belongs to the glucosamine/galactosamine-6-phosphate isomerase family. NagB subfamily.</text>
</comment>
<proteinExistence type="inferred from homology"/>
<comment type="caution">
    <text evidence="4">Lacks conserved residue(s) required for the propagation of feature annotation.</text>
</comment>